<organism evidence="1">
    <name type="scientific">marine sediment metagenome</name>
    <dbReference type="NCBI Taxonomy" id="412755"/>
    <lineage>
        <taxon>unclassified sequences</taxon>
        <taxon>metagenomes</taxon>
        <taxon>ecological metagenomes</taxon>
    </lineage>
</organism>
<comment type="caution">
    <text evidence="1">The sequence shown here is derived from an EMBL/GenBank/DDBJ whole genome shotgun (WGS) entry which is preliminary data.</text>
</comment>
<name>A0A0F9LQ96_9ZZZZ</name>
<gene>
    <name evidence="1" type="ORF">LCGC14_1187220</name>
</gene>
<dbReference type="AlphaFoldDB" id="A0A0F9LQ96"/>
<protein>
    <submittedName>
        <fullName evidence="1">Uncharacterized protein</fullName>
    </submittedName>
</protein>
<evidence type="ECO:0000313" key="1">
    <source>
        <dbReference type="EMBL" id="KKM95538.1"/>
    </source>
</evidence>
<proteinExistence type="predicted"/>
<accession>A0A0F9LQ96</accession>
<sequence length="47" mass="5698">MLEKVMNWVNSWGLWKMIHDEILTRESSVEIEYKDGHKEMIYLDIDA</sequence>
<dbReference type="EMBL" id="LAZR01005996">
    <property type="protein sequence ID" value="KKM95538.1"/>
    <property type="molecule type" value="Genomic_DNA"/>
</dbReference>
<reference evidence="1" key="1">
    <citation type="journal article" date="2015" name="Nature">
        <title>Complex archaea that bridge the gap between prokaryotes and eukaryotes.</title>
        <authorList>
            <person name="Spang A."/>
            <person name="Saw J.H."/>
            <person name="Jorgensen S.L."/>
            <person name="Zaremba-Niedzwiedzka K."/>
            <person name="Martijn J."/>
            <person name="Lind A.E."/>
            <person name="van Eijk R."/>
            <person name="Schleper C."/>
            <person name="Guy L."/>
            <person name="Ettema T.J."/>
        </authorList>
    </citation>
    <scope>NUCLEOTIDE SEQUENCE</scope>
</reference>